<dbReference type="AlphaFoldDB" id="A0A9P1J5W8"/>
<keyword evidence="3" id="KW-1185">Reference proteome</keyword>
<dbReference type="OrthoDB" id="5845843at2759"/>
<evidence type="ECO:0000313" key="2">
    <source>
        <dbReference type="EMBL" id="CAI5455519.1"/>
    </source>
</evidence>
<proteinExistence type="predicted"/>
<organism evidence="2 3">
    <name type="scientific">Caenorhabditis angaria</name>
    <dbReference type="NCBI Taxonomy" id="860376"/>
    <lineage>
        <taxon>Eukaryota</taxon>
        <taxon>Metazoa</taxon>
        <taxon>Ecdysozoa</taxon>
        <taxon>Nematoda</taxon>
        <taxon>Chromadorea</taxon>
        <taxon>Rhabditida</taxon>
        <taxon>Rhabditina</taxon>
        <taxon>Rhabditomorpha</taxon>
        <taxon>Rhabditoidea</taxon>
        <taxon>Rhabditidae</taxon>
        <taxon>Peloderinae</taxon>
        <taxon>Caenorhabditis</taxon>
    </lineage>
</organism>
<keyword evidence="1" id="KW-0472">Membrane</keyword>
<protein>
    <submittedName>
        <fullName evidence="2">Uncharacterized protein</fullName>
    </submittedName>
</protein>
<feature type="transmembrane region" description="Helical" evidence="1">
    <location>
        <begin position="149"/>
        <end position="170"/>
    </location>
</feature>
<comment type="caution">
    <text evidence="2">The sequence shown here is derived from an EMBL/GenBank/DDBJ whole genome shotgun (WGS) entry which is preliminary data.</text>
</comment>
<feature type="transmembrane region" description="Helical" evidence="1">
    <location>
        <begin position="72"/>
        <end position="93"/>
    </location>
</feature>
<keyword evidence="1" id="KW-0812">Transmembrane</keyword>
<feature type="transmembrane region" description="Helical" evidence="1">
    <location>
        <begin position="105"/>
        <end position="129"/>
    </location>
</feature>
<evidence type="ECO:0000256" key="1">
    <source>
        <dbReference type="SAM" id="Phobius"/>
    </source>
</evidence>
<gene>
    <name evidence="2" type="ORF">CAMP_LOCUS18156</name>
</gene>
<evidence type="ECO:0000313" key="3">
    <source>
        <dbReference type="Proteomes" id="UP001152747"/>
    </source>
</evidence>
<sequence>MSVIHEKDIQIINNEGRVYPHVQKLPTPLCCFRVMHIRTGTLWIAYCEIMWIVTQFSFWTAESIVRGAFQPFIIIAGFVFTFIQLILVVLLIQGIQKFRLSYIELYMIGVCCRLFIFLSFFLTFLFFFIVDGDFYVNEKESRFFHHHLVLKIGFTATYALLKMYALYTAYRCYSYISRTRRTIMQLTIFNENENNVQTFSSSRHSLHNMLPPSHKCRVLGCQSCTKSGENSRNEMGKPVYAAQIPKTRHAANNGLS</sequence>
<reference evidence="2" key="1">
    <citation type="submission" date="2022-11" db="EMBL/GenBank/DDBJ databases">
        <authorList>
            <person name="Kikuchi T."/>
        </authorList>
    </citation>
    <scope>NUCLEOTIDE SEQUENCE</scope>
    <source>
        <strain evidence="2">PS1010</strain>
    </source>
</reference>
<accession>A0A9P1J5W8</accession>
<dbReference type="EMBL" id="CANHGI010000006">
    <property type="protein sequence ID" value="CAI5455519.1"/>
    <property type="molecule type" value="Genomic_DNA"/>
</dbReference>
<keyword evidence="1" id="KW-1133">Transmembrane helix</keyword>
<dbReference type="Proteomes" id="UP001152747">
    <property type="component" value="Unassembled WGS sequence"/>
</dbReference>
<name>A0A9P1J5W8_9PELO</name>
<feature type="transmembrane region" description="Helical" evidence="1">
    <location>
        <begin position="42"/>
        <end position="60"/>
    </location>
</feature>